<keyword evidence="2" id="KW-1185">Reference proteome</keyword>
<dbReference type="EMBL" id="RRYP01008946">
    <property type="protein sequence ID" value="TNV79408.1"/>
    <property type="molecule type" value="Genomic_DNA"/>
</dbReference>
<dbReference type="AlphaFoldDB" id="A0A8J8NQU7"/>
<protein>
    <submittedName>
        <fullName evidence="1">Uncharacterized protein</fullName>
    </submittedName>
</protein>
<organism evidence="1 2">
    <name type="scientific">Halteria grandinella</name>
    <dbReference type="NCBI Taxonomy" id="5974"/>
    <lineage>
        <taxon>Eukaryota</taxon>
        <taxon>Sar</taxon>
        <taxon>Alveolata</taxon>
        <taxon>Ciliophora</taxon>
        <taxon>Intramacronucleata</taxon>
        <taxon>Spirotrichea</taxon>
        <taxon>Stichotrichia</taxon>
        <taxon>Sporadotrichida</taxon>
        <taxon>Halteriidae</taxon>
        <taxon>Halteria</taxon>
    </lineage>
</organism>
<sequence>MRIEDDIMTPQQRLQQREKALSIYEPNYRYVKFEKSIQRIQRLKEIQLTEDQVIGQSGSGTIGVAK</sequence>
<accession>A0A8J8NQU7</accession>
<gene>
    <name evidence="1" type="ORF">FGO68_gene3906</name>
</gene>
<name>A0A8J8NQU7_HALGN</name>
<reference evidence="1" key="1">
    <citation type="submission" date="2019-06" db="EMBL/GenBank/DDBJ databases">
        <authorList>
            <person name="Zheng W."/>
        </authorList>
    </citation>
    <scope>NUCLEOTIDE SEQUENCE</scope>
    <source>
        <strain evidence="1">QDHG01</strain>
    </source>
</reference>
<dbReference type="Proteomes" id="UP000785679">
    <property type="component" value="Unassembled WGS sequence"/>
</dbReference>
<proteinExistence type="predicted"/>
<evidence type="ECO:0000313" key="1">
    <source>
        <dbReference type="EMBL" id="TNV79408.1"/>
    </source>
</evidence>
<evidence type="ECO:0000313" key="2">
    <source>
        <dbReference type="Proteomes" id="UP000785679"/>
    </source>
</evidence>
<comment type="caution">
    <text evidence="1">The sequence shown here is derived from an EMBL/GenBank/DDBJ whole genome shotgun (WGS) entry which is preliminary data.</text>
</comment>